<comment type="caution">
    <text evidence="1">The sequence shown here is derived from an EMBL/GenBank/DDBJ whole genome shotgun (WGS) entry which is preliminary data.</text>
</comment>
<dbReference type="Proteomes" id="UP000275408">
    <property type="component" value="Unassembled WGS sequence"/>
</dbReference>
<dbReference type="EMBL" id="RCHS01001186">
    <property type="protein sequence ID" value="RMX54805.1"/>
    <property type="molecule type" value="Genomic_DNA"/>
</dbReference>
<name>A0A3M6UMD6_POCDA</name>
<dbReference type="AlphaFoldDB" id="A0A3M6UMD6"/>
<gene>
    <name evidence="1" type="ORF">pdam_00014117</name>
</gene>
<proteinExistence type="predicted"/>
<sequence>MANYDYNKGYRWFRFEKDSAIDSSLPPLSSYRNAREVNSILWMSNAEHVANNERGHVHSDSSVISRTHEPPSLHLPILLTGYESNTSQAAPTLRLQKAADIEDGCTVYSHRNTLALPVPTPTVLMGSEASAVSHHTSVSKRTPVIRAHKARSKRTSARKSRFQPNLGTQSDLQDCLFIQNGIQCFPAGGKGFLSPQKEKDINDWINGSKASKE</sequence>
<protein>
    <submittedName>
        <fullName evidence="1">Uncharacterized protein</fullName>
    </submittedName>
</protein>
<evidence type="ECO:0000313" key="1">
    <source>
        <dbReference type="EMBL" id="RMX54805.1"/>
    </source>
</evidence>
<reference evidence="1 2" key="1">
    <citation type="journal article" date="2018" name="Sci. Rep.">
        <title>Comparative analysis of the Pocillopora damicornis genome highlights role of immune system in coral evolution.</title>
        <authorList>
            <person name="Cunning R."/>
            <person name="Bay R.A."/>
            <person name="Gillette P."/>
            <person name="Baker A.C."/>
            <person name="Traylor-Knowles N."/>
        </authorList>
    </citation>
    <scope>NUCLEOTIDE SEQUENCE [LARGE SCALE GENOMIC DNA]</scope>
    <source>
        <strain evidence="1">RSMAS</strain>
        <tissue evidence="1">Whole animal</tissue>
    </source>
</reference>
<accession>A0A3M6UMD6</accession>
<evidence type="ECO:0000313" key="2">
    <source>
        <dbReference type="Proteomes" id="UP000275408"/>
    </source>
</evidence>
<organism evidence="1 2">
    <name type="scientific">Pocillopora damicornis</name>
    <name type="common">Cauliflower coral</name>
    <name type="synonym">Millepora damicornis</name>
    <dbReference type="NCBI Taxonomy" id="46731"/>
    <lineage>
        <taxon>Eukaryota</taxon>
        <taxon>Metazoa</taxon>
        <taxon>Cnidaria</taxon>
        <taxon>Anthozoa</taxon>
        <taxon>Hexacorallia</taxon>
        <taxon>Scleractinia</taxon>
        <taxon>Astrocoeniina</taxon>
        <taxon>Pocilloporidae</taxon>
        <taxon>Pocillopora</taxon>
    </lineage>
</organism>
<keyword evidence="2" id="KW-1185">Reference proteome</keyword>